<feature type="region of interest" description="Disordered" evidence="2">
    <location>
        <begin position="167"/>
        <end position="188"/>
    </location>
</feature>
<protein>
    <submittedName>
        <fullName evidence="3">Uncharacterized protein</fullName>
    </submittedName>
</protein>
<evidence type="ECO:0000256" key="2">
    <source>
        <dbReference type="SAM" id="MobiDB-lite"/>
    </source>
</evidence>
<feature type="coiled-coil region" evidence="1">
    <location>
        <begin position="91"/>
        <end position="118"/>
    </location>
</feature>
<proteinExistence type="predicted"/>
<evidence type="ECO:0000313" key="4">
    <source>
        <dbReference type="Proteomes" id="UP001410394"/>
    </source>
</evidence>
<dbReference type="EMBL" id="JBDIVE010000002">
    <property type="protein sequence ID" value="MEN3067844.1"/>
    <property type="molecule type" value="Genomic_DNA"/>
</dbReference>
<accession>A0ABU9YVT7</accession>
<keyword evidence="4" id="KW-1185">Reference proteome</keyword>
<reference evidence="3 4" key="1">
    <citation type="journal article" date="2018" name="Int. J. Syst. Evol. Microbiol.">
        <title>Uliginosibacterium sediminicola sp. nov., isolated from freshwater sediment.</title>
        <authorList>
            <person name="Hwang W.M."/>
            <person name="Kim S.M."/>
            <person name="Kang K."/>
            <person name="Ahn T.Y."/>
        </authorList>
    </citation>
    <scope>NUCLEOTIDE SEQUENCE [LARGE SCALE GENOMIC DNA]</scope>
    <source>
        <strain evidence="3 4">M1-21</strain>
    </source>
</reference>
<dbReference type="RefSeq" id="WP_345918608.1">
    <property type="nucleotide sequence ID" value="NZ_JBDIVE010000002.1"/>
</dbReference>
<keyword evidence="1" id="KW-0175">Coiled coil</keyword>
<evidence type="ECO:0000313" key="3">
    <source>
        <dbReference type="EMBL" id="MEN3067844.1"/>
    </source>
</evidence>
<name>A0ABU9YVT7_9RHOO</name>
<dbReference type="Proteomes" id="UP001410394">
    <property type="component" value="Unassembled WGS sequence"/>
</dbReference>
<organism evidence="3 4">
    <name type="scientific">Uliginosibacterium sediminicola</name>
    <dbReference type="NCBI Taxonomy" id="2024550"/>
    <lineage>
        <taxon>Bacteria</taxon>
        <taxon>Pseudomonadati</taxon>
        <taxon>Pseudomonadota</taxon>
        <taxon>Betaproteobacteria</taxon>
        <taxon>Rhodocyclales</taxon>
        <taxon>Zoogloeaceae</taxon>
        <taxon>Uliginosibacterium</taxon>
    </lineage>
</organism>
<sequence length="338" mass="37196">MKTSQKQRAAWSAMIEAAAKGPWSLSANWPPYVLDKDGYEIIQFHEIAILNNWADKLGVVHWADHPNARRELIDTEIESTARLCHAAREAIPALLDDVESLTREVDRARAERDIERAQKDRALHLLSGIHALLYPPMQKSGDLLMRFRAENPDDVLQALSDRIRSLHDSTDGAADGKQFPERDPSKPSELQGIFHKFIVRRADGSDAPGGKHCGCQYFVLDLDHDPHAVAAMRAYGTACSNTHPQLSREISERFGGVHYDGQGTLRNADGSRSIFDDLDACEGCGLTPAQRERQANPEPCATCNGHGMIGGPSFYDPGEGGEPCPDCATQQTQGGRHV</sequence>
<comment type="caution">
    <text evidence="3">The sequence shown here is derived from an EMBL/GenBank/DDBJ whole genome shotgun (WGS) entry which is preliminary data.</text>
</comment>
<evidence type="ECO:0000256" key="1">
    <source>
        <dbReference type="SAM" id="Coils"/>
    </source>
</evidence>
<gene>
    <name evidence="3" type="ORF">ABDB84_05080</name>
</gene>